<proteinExistence type="predicted"/>
<evidence type="ECO:0000313" key="7">
    <source>
        <dbReference type="Proteomes" id="UP000005221"/>
    </source>
</evidence>
<feature type="domain" description="C2H2-type" evidence="3">
    <location>
        <begin position="675"/>
        <end position="702"/>
    </location>
</feature>
<reference evidence="7" key="1">
    <citation type="journal article" date="2009" name="Nature">
        <title>Evolution of pathogenicity and sexual reproduction in eight Candida genomes.</title>
        <authorList>
            <person name="Butler G."/>
            <person name="Rasmussen M.D."/>
            <person name="Lin M.F."/>
            <person name="Santos M.A."/>
            <person name="Sakthikumar S."/>
            <person name="Munro C.A."/>
            <person name="Rheinbay E."/>
            <person name="Grabherr M."/>
            <person name="Forche A."/>
            <person name="Reedy J.L."/>
            <person name="Agrafioti I."/>
            <person name="Arnaud M.B."/>
            <person name="Bates S."/>
            <person name="Brown A.J."/>
            <person name="Brunke S."/>
            <person name="Costanzo M.C."/>
            <person name="Fitzpatrick D.A."/>
            <person name="de Groot P.W."/>
            <person name="Harris D."/>
            <person name="Hoyer L.L."/>
            <person name="Hube B."/>
            <person name="Klis F.M."/>
            <person name="Kodira C."/>
            <person name="Lennard N."/>
            <person name="Logue M.E."/>
            <person name="Martin R."/>
            <person name="Neiman A.M."/>
            <person name="Nikolaou E."/>
            <person name="Quail M.A."/>
            <person name="Quinn J."/>
            <person name="Santos M.C."/>
            <person name="Schmitzberger F.F."/>
            <person name="Sherlock G."/>
            <person name="Shah P."/>
            <person name="Silverstein K.A."/>
            <person name="Skrzypek M.S."/>
            <person name="Soll D."/>
            <person name="Staggs R."/>
            <person name="Stansfield I."/>
            <person name="Stumpf M.P."/>
            <person name="Sudbery P.E."/>
            <person name="Srikantha T."/>
            <person name="Zeng Q."/>
            <person name="Berman J."/>
            <person name="Berriman M."/>
            <person name="Heitman J."/>
            <person name="Gow N.A."/>
            <person name="Lorenz M.C."/>
            <person name="Birren B.W."/>
            <person name="Kellis M."/>
            <person name="Cuomo C.A."/>
        </authorList>
    </citation>
    <scope>NUCLEOTIDE SEQUENCE [LARGE SCALE GENOMIC DNA]</scope>
    <source>
        <strain evidence="7">CDC 317 / ATCC MYA-4646</strain>
    </source>
</reference>
<keyword evidence="7" id="KW-1185">Reference proteome</keyword>
<gene>
    <name evidence="4 5" type="ordered locus">CPAR2_805900</name>
</gene>
<feature type="compositionally biased region" description="Basic and acidic residues" evidence="2">
    <location>
        <begin position="215"/>
        <end position="233"/>
    </location>
</feature>
<dbReference type="SUPFAM" id="SSF57667">
    <property type="entry name" value="beta-beta-alpha zinc fingers"/>
    <property type="match status" value="1"/>
</dbReference>
<evidence type="ECO:0000259" key="3">
    <source>
        <dbReference type="PROSITE" id="PS50157"/>
    </source>
</evidence>
<reference evidence="6" key="4">
    <citation type="submission" date="2025-05" db="UniProtKB">
        <authorList>
            <consortium name="EnsemblFungi"/>
        </authorList>
    </citation>
    <scope>IDENTIFICATION</scope>
</reference>
<dbReference type="GO" id="GO:0008270">
    <property type="term" value="F:zinc ion binding"/>
    <property type="evidence" value="ECO:0007669"/>
    <property type="project" value="UniProtKB-KW"/>
</dbReference>
<evidence type="ECO:0000313" key="6">
    <source>
        <dbReference type="EnsemblFungi" id="CPAR2_805900-T-p1"/>
    </source>
</evidence>
<dbReference type="EnsemblFungi" id="CPAR2_805900-T">
    <property type="protein sequence ID" value="CPAR2_805900-T-p1"/>
    <property type="gene ID" value="CPAR2_805900"/>
</dbReference>
<name>G8BAG8_CANPC</name>
<feature type="compositionally biased region" description="Polar residues" evidence="2">
    <location>
        <begin position="342"/>
        <end position="355"/>
    </location>
</feature>
<feature type="compositionally biased region" description="Low complexity" evidence="2">
    <location>
        <begin position="721"/>
        <end position="736"/>
    </location>
</feature>
<dbReference type="SMART" id="SM00355">
    <property type="entry name" value="ZnF_C2H2"/>
    <property type="match status" value="1"/>
</dbReference>
<feature type="compositionally biased region" description="Acidic residues" evidence="2">
    <location>
        <begin position="844"/>
        <end position="888"/>
    </location>
</feature>
<feature type="compositionally biased region" description="Low complexity" evidence="2">
    <location>
        <begin position="202"/>
        <end position="214"/>
    </location>
</feature>
<feature type="region of interest" description="Disordered" evidence="2">
    <location>
        <begin position="154"/>
        <end position="246"/>
    </location>
</feature>
<feature type="compositionally biased region" description="Low complexity" evidence="2">
    <location>
        <begin position="506"/>
        <end position="525"/>
    </location>
</feature>
<dbReference type="PROSITE" id="PS00028">
    <property type="entry name" value="ZINC_FINGER_C2H2_1"/>
    <property type="match status" value="1"/>
</dbReference>
<organism evidence="5 7">
    <name type="scientific">Candida parapsilosis (strain CDC 317 / ATCC MYA-4646)</name>
    <name type="common">Yeast</name>
    <name type="synonym">Monilia parapsilosis</name>
    <dbReference type="NCBI Taxonomy" id="578454"/>
    <lineage>
        <taxon>Eukaryota</taxon>
        <taxon>Fungi</taxon>
        <taxon>Dikarya</taxon>
        <taxon>Ascomycota</taxon>
        <taxon>Saccharomycotina</taxon>
        <taxon>Pichiomycetes</taxon>
        <taxon>Debaryomycetaceae</taxon>
        <taxon>Candida/Lodderomyces clade</taxon>
        <taxon>Candida</taxon>
    </lineage>
</organism>
<dbReference type="STRING" id="578454.G8BAG8"/>
<dbReference type="InterPro" id="IPR013087">
    <property type="entry name" value="Znf_C2H2_type"/>
</dbReference>
<accession>A0AAJ8W9Y0</accession>
<reference evidence="5" key="3">
    <citation type="submission" date="2011-10" db="EMBL/GenBank/DDBJ databases">
        <title>Transcriptional landscape of the pathogenic yeast Candida parapsilosis.</title>
        <authorList>
            <person name="Guida A."/>
            <person name="Lindstaedt C."/>
            <person name="Maguire S.L."/>
            <person name="Ding C."/>
            <person name="Higgins D.G."/>
            <person name="Harris D."/>
            <person name="Berriman M."/>
            <person name="Butler G."/>
        </authorList>
    </citation>
    <scope>NUCLEOTIDE SEQUENCE</scope>
    <source>
        <strain evidence="5">CDC317</strain>
    </source>
</reference>
<feature type="compositionally biased region" description="Basic and acidic residues" evidence="2">
    <location>
        <begin position="893"/>
        <end position="907"/>
    </location>
</feature>
<dbReference type="CGD" id="CAL0000147041">
    <property type="gene designation" value="CPAR2_805900"/>
</dbReference>
<dbReference type="InterPro" id="IPR052828">
    <property type="entry name" value="NELF-A_domain"/>
</dbReference>
<feature type="region of interest" description="Disordered" evidence="2">
    <location>
        <begin position="336"/>
        <end position="355"/>
    </location>
</feature>
<dbReference type="PANTHER" id="PTHR13328">
    <property type="entry name" value="NEGATIVE ELONGATION FACTOR A NELF-A"/>
    <property type="match status" value="1"/>
</dbReference>
<evidence type="ECO:0000313" key="4">
    <source>
        <dbReference type="CGD" id="CAL0000147041"/>
    </source>
</evidence>
<accession>G8BAG8</accession>
<dbReference type="InterPro" id="IPR036236">
    <property type="entry name" value="Znf_C2H2_sf"/>
</dbReference>
<evidence type="ECO:0000313" key="5">
    <source>
        <dbReference type="EMBL" id="CCE42041.1"/>
    </source>
</evidence>
<dbReference type="VEuPathDB" id="FungiDB:CPAR2_805900"/>
<feature type="region of interest" description="Disordered" evidence="2">
    <location>
        <begin position="825"/>
        <end position="907"/>
    </location>
</feature>
<protein>
    <submittedName>
        <fullName evidence="6">C2H2-type domain-containing protein</fullName>
    </submittedName>
</protein>
<feature type="region of interest" description="Disordered" evidence="2">
    <location>
        <begin position="264"/>
        <end position="283"/>
    </location>
</feature>
<keyword evidence="1" id="KW-0479">Metal-binding</keyword>
<dbReference type="eggNOG" id="ENOG502S4NK">
    <property type="taxonomic scope" value="Eukaryota"/>
</dbReference>
<dbReference type="EMBL" id="HE605205">
    <property type="protein sequence ID" value="CCE42041.1"/>
    <property type="molecule type" value="Genomic_DNA"/>
</dbReference>
<feature type="compositionally biased region" description="Low complexity" evidence="2">
    <location>
        <begin position="266"/>
        <end position="279"/>
    </location>
</feature>
<feature type="region of interest" description="Disordered" evidence="2">
    <location>
        <begin position="711"/>
        <end position="736"/>
    </location>
</feature>
<evidence type="ECO:0000256" key="2">
    <source>
        <dbReference type="SAM" id="MobiDB-lite"/>
    </source>
</evidence>
<keyword evidence="1" id="KW-0863">Zinc-finger</keyword>
<sequence length="907" mass="102161">MLIVSLGLLYDSNYEDLVKSSPYGVVSSKAKQVYTIGKTIRTSSTSTQANYQPFTSSRLLSIQFNVYKFINRLIYGTRRYQELFPPISKLVELSNSKQQSTATDTDAKDASVFNQGRSNFPINCAVDDLDLMFDGGDQISIFDSAIDDLHRFHPQHHHQHHQQQQQHRYGQDGHIVGYSTHRDPHFGKNGYEEEEKYTPVFQHHQQQQQQQQQKEQAKQEKQKQDPFKQEVQRTGKFGQICSQPSPASELPIFDDFIEAHQHRYHSNNNNNNGNSNSNNNDEDDFFLNAFNEREVNNQVDRDTFASFSRDVFANQSTGDNNDKDTEYPYFDDFEHHDPTPNRPITTNKGHNSKQGTSTTFIENALISSSVSSTESFLSPLDDEILSRLHRPSPQDSVVIPQGTGGGGGGGVNSSFQFGQAYYFQSGDDNDDDVNSDFFEVESSSLPKRDIHLVRPYSHSISLPHSQQQSRFQPHVSSSFPSAASGFDRFNSFHHIAYTKQHHHQQQQHQQQQHQQQHQQRQQVQRHYSEGFKLSNLDQFGGARHNDVSSPFVVPSRKRKLSSSGLSITSPSVVSSFDSDVPVSPTDTVMKPVLKRESPTRLSKCKQKKNKKVKLEHFQQDKSSNGHNNRDARMNNSAAAFTNAPVVVATSTTKTINTTVRKLSYTGKDGKVGYSFECPHCNSQFKVKGYLTRHLKKHSSSKAFQCPFYQETDPSSQDDHSSCTSSTTPSSVLGASGVSGATVGTKCHPTGGFSRRDTFKTHLKALHFIYPPGTKSTERNLLSGRCAGCFQFFENNSQWLVQHIETGLCQGTVEYKQKLRQSIEEEKGGRQINVKKEKRDGSSRDDDDGVEEGDEGEVDYLLGSDDDNDHDDEDNNFGAGFDEDGEECASGEKTQLEKKVTVKKEPVM</sequence>
<keyword evidence="1" id="KW-0862">Zinc</keyword>
<dbReference type="AlphaFoldDB" id="G8BAG8"/>
<dbReference type="Proteomes" id="UP000005221">
    <property type="component" value="Chromosome 8"/>
</dbReference>
<feature type="region of interest" description="Disordered" evidence="2">
    <location>
        <begin position="498"/>
        <end position="526"/>
    </location>
</feature>
<feature type="region of interest" description="Disordered" evidence="2">
    <location>
        <begin position="596"/>
        <end position="632"/>
    </location>
</feature>
<dbReference type="Gene3D" id="3.30.160.60">
    <property type="entry name" value="Classic Zinc Finger"/>
    <property type="match status" value="1"/>
</dbReference>
<feature type="compositionally biased region" description="Basic and acidic residues" evidence="2">
    <location>
        <begin position="825"/>
        <end position="843"/>
    </location>
</feature>
<reference evidence="7" key="2">
    <citation type="journal article" date="2011" name="BMC Genomics">
        <title>Using RNA-seq to determine the transcriptional landscape and the hypoxic response of the pathogenic yeast Candida parapsilosis.</title>
        <authorList>
            <person name="Guida A."/>
            <person name="Lindstaedt C."/>
            <person name="Maguire S.L."/>
            <person name="Ding C."/>
            <person name="Higgins D.G."/>
            <person name="Corton N.J."/>
            <person name="Berriman M."/>
            <person name="Butler G."/>
        </authorList>
    </citation>
    <scope>GENOME REANNOTATION</scope>
    <source>
        <strain evidence="7">CDC 317 / ATCC MYA-4646</strain>
    </source>
</reference>
<dbReference type="PANTHER" id="PTHR13328:SF4">
    <property type="entry name" value="NEGATIVE ELONGATION FACTOR A"/>
    <property type="match status" value="1"/>
</dbReference>
<dbReference type="PROSITE" id="PS50157">
    <property type="entry name" value="ZINC_FINGER_C2H2_2"/>
    <property type="match status" value="1"/>
</dbReference>
<evidence type="ECO:0000256" key="1">
    <source>
        <dbReference type="PROSITE-ProRule" id="PRU00042"/>
    </source>
</evidence>
<feature type="compositionally biased region" description="Basic residues" evidence="2">
    <location>
        <begin position="602"/>
        <end position="611"/>
    </location>
</feature>